<name>A0ABV2TRN7_9RHOO</name>
<organism evidence="1 2">
    <name type="scientific">Uliginosibacterium flavum</name>
    <dbReference type="NCBI Taxonomy" id="1396831"/>
    <lineage>
        <taxon>Bacteria</taxon>
        <taxon>Pseudomonadati</taxon>
        <taxon>Pseudomonadota</taxon>
        <taxon>Betaproteobacteria</taxon>
        <taxon>Rhodocyclales</taxon>
        <taxon>Zoogloeaceae</taxon>
        <taxon>Uliginosibacterium</taxon>
    </lineage>
</organism>
<accession>A0ABV2TRN7</accession>
<dbReference type="RefSeq" id="WP_354602160.1">
    <property type="nucleotide sequence ID" value="NZ_JBEWZI010000020.1"/>
</dbReference>
<reference evidence="1 2" key="1">
    <citation type="submission" date="2024-07" db="EMBL/GenBank/DDBJ databases">
        <title>Uliginosibacterium flavum JJ3220;KACC:17644.</title>
        <authorList>
            <person name="Kim M.K."/>
        </authorList>
    </citation>
    <scope>NUCLEOTIDE SEQUENCE [LARGE SCALE GENOMIC DNA]</scope>
    <source>
        <strain evidence="1 2">KACC:17644</strain>
    </source>
</reference>
<dbReference type="Proteomes" id="UP001549691">
    <property type="component" value="Unassembled WGS sequence"/>
</dbReference>
<proteinExistence type="predicted"/>
<gene>
    <name evidence="1" type="ORF">ABXR19_16040</name>
</gene>
<sequence length="109" mass="12673">REGRILHTLQTLSSNLFKQQIHLTSCKTAPELRLTHFSALPVSNKLVISREAELWPRPSLASRSSRQKERYFLCAKHPLSAIPTRTANEEPYKLSYYRRFRLASKDFDA</sequence>
<evidence type="ECO:0000313" key="2">
    <source>
        <dbReference type="Proteomes" id="UP001549691"/>
    </source>
</evidence>
<feature type="non-terminal residue" evidence="1">
    <location>
        <position position="1"/>
    </location>
</feature>
<evidence type="ECO:0000313" key="1">
    <source>
        <dbReference type="EMBL" id="MET7015702.1"/>
    </source>
</evidence>
<keyword evidence="2" id="KW-1185">Reference proteome</keyword>
<protein>
    <submittedName>
        <fullName evidence="1">Uncharacterized protein</fullName>
    </submittedName>
</protein>
<comment type="caution">
    <text evidence="1">The sequence shown here is derived from an EMBL/GenBank/DDBJ whole genome shotgun (WGS) entry which is preliminary data.</text>
</comment>
<dbReference type="EMBL" id="JBEWZI010000020">
    <property type="protein sequence ID" value="MET7015702.1"/>
    <property type="molecule type" value="Genomic_DNA"/>
</dbReference>